<feature type="domain" description="Polysaccharide chain length determinant N-terminal" evidence="8">
    <location>
        <begin position="23"/>
        <end position="110"/>
    </location>
</feature>
<evidence type="ECO:0000313" key="10">
    <source>
        <dbReference type="Proteomes" id="UP000282837"/>
    </source>
</evidence>
<dbReference type="OrthoDB" id="7504426at2"/>
<evidence type="ECO:0000256" key="2">
    <source>
        <dbReference type="ARBA" id="ARBA00022475"/>
    </source>
</evidence>
<dbReference type="PANTHER" id="PTHR32309:SF13">
    <property type="entry name" value="FERRIC ENTEROBACTIN TRANSPORT PROTEIN FEPE"/>
    <property type="match status" value="1"/>
</dbReference>
<protein>
    <submittedName>
        <fullName evidence="9">Chain length determinant protein</fullName>
    </submittedName>
</protein>
<keyword evidence="6" id="KW-0175">Coiled coil</keyword>
<dbReference type="Proteomes" id="UP000282837">
    <property type="component" value="Unassembled WGS sequence"/>
</dbReference>
<keyword evidence="2" id="KW-1003">Cell membrane</keyword>
<feature type="coiled-coil region" evidence="6">
    <location>
        <begin position="195"/>
        <end position="222"/>
    </location>
</feature>
<organism evidence="9 10">
    <name type="scientific">Novosphingobium umbonatum</name>
    <dbReference type="NCBI Taxonomy" id="1908524"/>
    <lineage>
        <taxon>Bacteria</taxon>
        <taxon>Pseudomonadati</taxon>
        <taxon>Pseudomonadota</taxon>
        <taxon>Alphaproteobacteria</taxon>
        <taxon>Sphingomonadales</taxon>
        <taxon>Sphingomonadaceae</taxon>
        <taxon>Novosphingobium</taxon>
    </lineage>
</organism>
<keyword evidence="10" id="KW-1185">Reference proteome</keyword>
<accession>A0A3S2URL0</accession>
<dbReference type="EMBL" id="SACO01000006">
    <property type="protein sequence ID" value="RVU05107.1"/>
    <property type="molecule type" value="Genomic_DNA"/>
</dbReference>
<evidence type="ECO:0000313" key="9">
    <source>
        <dbReference type="EMBL" id="RVU05107.1"/>
    </source>
</evidence>
<proteinExistence type="predicted"/>
<evidence type="ECO:0000256" key="3">
    <source>
        <dbReference type="ARBA" id="ARBA00022692"/>
    </source>
</evidence>
<dbReference type="GO" id="GO:0005886">
    <property type="term" value="C:plasma membrane"/>
    <property type="evidence" value="ECO:0007669"/>
    <property type="project" value="UniProtKB-SubCell"/>
</dbReference>
<dbReference type="InterPro" id="IPR050445">
    <property type="entry name" value="Bact_polysacc_biosynth/exp"/>
</dbReference>
<dbReference type="Pfam" id="PF02706">
    <property type="entry name" value="Wzz"/>
    <property type="match status" value="1"/>
</dbReference>
<feature type="transmembrane region" description="Helical" evidence="7">
    <location>
        <begin position="32"/>
        <end position="56"/>
    </location>
</feature>
<dbReference type="GO" id="GO:0004713">
    <property type="term" value="F:protein tyrosine kinase activity"/>
    <property type="evidence" value="ECO:0007669"/>
    <property type="project" value="TreeGrafter"/>
</dbReference>
<evidence type="ECO:0000256" key="1">
    <source>
        <dbReference type="ARBA" id="ARBA00004651"/>
    </source>
</evidence>
<comment type="caution">
    <text evidence="9">The sequence shown here is derived from an EMBL/GenBank/DDBJ whole genome shotgun (WGS) entry which is preliminary data.</text>
</comment>
<sequence length="472" mass="51408">MALRTVLMPFPTGFPGKADLRMSFRQFFNILWVRRAIITLTTLTCLLGAMIAIRILPPRYEATTRVVLDIVKPDPVTGEAISSAWARAYVKTQIELITDYRVAGKVVDSLGWTSSPIWAARYAARSKDDHSDFRRWLAETVIAGTDAKTVDASNILEIKYSSSSADAARKTVNAIRQAYFDQTLAFKREGAARNAEWFHQQAEKLRDQLAEAEKKKADFEKSNGIILQDDNVDTEMSRLKAISASAPAAAAAVAPAATGTSPLAVQLSQLDAQIANAQQTLGPSHPDLLNMQRQRATLAASVAREAAAARSAGGGVVSGPSVESMMNAQTRKVLEQRGKVYEAQRLATDVAVLRDQFNKTLTRASELDRESQSTETGLTLLGDAVAPDDPAFPKKGLIFGAALGVGFALGVLISLVLEMVYRRVRCSDDLGLIGLPVLGVMSIDRRDIGKRGVMYWLGFNDLFKRKSRTTTS</sequence>
<reference evidence="9 10" key="1">
    <citation type="submission" date="2019-01" db="EMBL/GenBank/DDBJ databases">
        <authorList>
            <person name="Chen W.-M."/>
        </authorList>
    </citation>
    <scope>NUCLEOTIDE SEQUENCE [LARGE SCALE GENOMIC DNA]</scope>
    <source>
        <strain evidence="9 10">FSY-9</strain>
    </source>
</reference>
<evidence type="ECO:0000259" key="8">
    <source>
        <dbReference type="Pfam" id="PF02706"/>
    </source>
</evidence>
<comment type="subcellular location">
    <subcellularLocation>
        <location evidence="1">Cell membrane</location>
        <topology evidence="1">Multi-pass membrane protein</topology>
    </subcellularLocation>
</comment>
<evidence type="ECO:0000256" key="6">
    <source>
        <dbReference type="SAM" id="Coils"/>
    </source>
</evidence>
<gene>
    <name evidence="9" type="ORF">EOE18_10295</name>
</gene>
<dbReference type="PANTHER" id="PTHR32309">
    <property type="entry name" value="TYROSINE-PROTEIN KINASE"/>
    <property type="match status" value="1"/>
</dbReference>
<evidence type="ECO:0000256" key="4">
    <source>
        <dbReference type="ARBA" id="ARBA00022989"/>
    </source>
</evidence>
<dbReference type="AlphaFoldDB" id="A0A3S2URL0"/>
<evidence type="ECO:0000256" key="5">
    <source>
        <dbReference type="ARBA" id="ARBA00023136"/>
    </source>
</evidence>
<keyword evidence="5 7" id="KW-0472">Membrane</keyword>
<feature type="transmembrane region" description="Helical" evidence="7">
    <location>
        <begin position="397"/>
        <end position="417"/>
    </location>
</feature>
<evidence type="ECO:0000256" key="7">
    <source>
        <dbReference type="SAM" id="Phobius"/>
    </source>
</evidence>
<keyword evidence="3 7" id="KW-0812">Transmembrane</keyword>
<dbReference type="InterPro" id="IPR003856">
    <property type="entry name" value="LPS_length_determ_N"/>
</dbReference>
<keyword evidence="4 7" id="KW-1133">Transmembrane helix</keyword>
<name>A0A3S2URL0_9SPHN</name>